<gene>
    <name evidence="1" type="ORF">UFOPK3001_00567</name>
</gene>
<dbReference type="AlphaFoldDB" id="A0A6J6XCV1"/>
<accession>A0A6J6XCV1</accession>
<sequence length="152" mass="15177">MTQNNSTSVVITTTTPACTAFACVTDSVGGTVPSLTVSGLNSGVTTTILLTVYGSAYAGIQDISSAMSFACSAACNVNGSAVSAGGNGSDSYSLAFARLTAVSTSPMSGDVTFLVTVTSTSSITFTGKFKTGVKTSTTVTWPYSGFIAQVIA</sequence>
<evidence type="ECO:0000313" key="1">
    <source>
        <dbReference type="EMBL" id="CAB4795001.1"/>
    </source>
</evidence>
<dbReference type="EMBL" id="CAFAAJ010000026">
    <property type="protein sequence ID" value="CAB4795001.1"/>
    <property type="molecule type" value="Genomic_DNA"/>
</dbReference>
<proteinExistence type="predicted"/>
<organism evidence="1">
    <name type="scientific">freshwater metagenome</name>
    <dbReference type="NCBI Taxonomy" id="449393"/>
    <lineage>
        <taxon>unclassified sequences</taxon>
        <taxon>metagenomes</taxon>
        <taxon>ecological metagenomes</taxon>
    </lineage>
</organism>
<name>A0A6J6XCV1_9ZZZZ</name>
<protein>
    <submittedName>
        <fullName evidence="1">Unannotated protein</fullName>
    </submittedName>
</protein>
<reference evidence="1" key="1">
    <citation type="submission" date="2020-05" db="EMBL/GenBank/DDBJ databases">
        <authorList>
            <person name="Chiriac C."/>
            <person name="Salcher M."/>
            <person name="Ghai R."/>
            <person name="Kavagutti S V."/>
        </authorList>
    </citation>
    <scope>NUCLEOTIDE SEQUENCE</scope>
</reference>